<accession>A0AAD5DZC6</accession>
<dbReference type="AlphaFoldDB" id="A0AAD5DZC6"/>
<dbReference type="SUPFAM" id="SSF50978">
    <property type="entry name" value="WD40 repeat-like"/>
    <property type="match status" value="1"/>
</dbReference>
<dbReference type="InterPro" id="IPR019775">
    <property type="entry name" value="WD40_repeat_CS"/>
</dbReference>
<feature type="repeat" description="WD" evidence="3">
    <location>
        <begin position="364"/>
        <end position="403"/>
    </location>
</feature>
<feature type="region of interest" description="Disordered" evidence="4">
    <location>
        <begin position="38"/>
        <end position="68"/>
    </location>
</feature>
<sequence length="410" mass="44115">MAFLAEFLALSAPSQAVVLLVIGTAAWIVTRVDTTPRQVQQQPKGVSLKQLQREAAKGKGHHHGADKHASSKLFITGLRGHTAEVTGLSWSPDGESLATACDDRTVRVFDLRDPTAKSIPCRKKELLRCGVQDVAFGDDAQHVAVLTKGMVNAAGLMMLNFAGTKEPAEEWNLEGIFNGKLPGLCLASASSSKGGYGVLAASSNKTDLRVFNTLGRQLGQMDTGGLNNYMATISRDGRWVAAGTFTSDVKLYEVQFDRTGQFTGVKMGMSLKGHKSKVFCIDFSPDLTKMVTASGDGLLKIWNIAVRFHMDEDPKVLLSTGLSLLPGKCYSRLAWGPENLIAAACGSMLHFLDCRTGEVVERIDEAHDAAITSLEWSTSKLRGPHGPAHVLATAGLDGRVRLWAAPQRLV</sequence>
<dbReference type="InterPro" id="IPR001680">
    <property type="entry name" value="WD40_rpt"/>
</dbReference>
<evidence type="ECO:0000313" key="6">
    <source>
        <dbReference type="EMBL" id="KAI7845338.1"/>
    </source>
</evidence>
<keyword evidence="7" id="KW-1185">Reference proteome</keyword>
<feature type="chain" id="PRO_5042054359" evidence="5">
    <location>
        <begin position="17"/>
        <end position="410"/>
    </location>
</feature>
<keyword evidence="2" id="KW-0677">Repeat</keyword>
<gene>
    <name evidence="6" type="ORF">COHA_001045</name>
</gene>
<keyword evidence="1 3" id="KW-0853">WD repeat</keyword>
<dbReference type="PROSITE" id="PS50294">
    <property type="entry name" value="WD_REPEATS_REGION"/>
    <property type="match status" value="2"/>
</dbReference>
<evidence type="ECO:0000313" key="7">
    <source>
        <dbReference type="Proteomes" id="UP001205105"/>
    </source>
</evidence>
<dbReference type="PROSITE" id="PS00678">
    <property type="entry name" value="WD_REPEATS_1"/>
    <property type="match status" value="1"/>
</dbReference>
<organism evidence="6 7">
    <name type="scientific">Chlorella ohadii</name>
    <dbReference type="NCBI Taxonomy" id="2649997"/>
    <lineage>
        <taxon>Eukaryota</taxon>
        <taxon>Viridiplantae</taxon>
        <taxon>Chlorophyta</taxon>
        <taxon>core chlorophytes</taxon>
        <taxon>Trebouxiophyceae</taxon>
        <taxon>Chlorellales</taxon>
        <taxon>Chlorellaceae</taxon>
        <taxon>Chlorella clade</taxon>
        <taxon>Chlorella</taxon>
    </lineage>
</organism>
<dbReference type="Gene3D" id="2.130.10.10">
    <property type="entry name" value="YVTN repeat-like/Quinoprotein amine dehydrogenase"/>
    <property type="match status" value="3"/>
</dbReference>
<reference evidence="6" key="1">
    <citation type="submission" date="2020-11" db="EMBL/GenBank/DDBJ databases">
        <title>Chlorella ohadii genome sequencing and assembly.</title>
        <authorList>
            <person name="Murik O."/>
            <person name="Treves H."/>
            <person name="Kedem I."/>
            <person name="Shotland Y."/>
            <person name="Kaplan A."/>
        </authorList>
    </citation>
    <scope>NUCLEOTIDE SEQUENCE</scope>
    <source>
        <strain evidence="6">1</strain>
    </source>
</reference>
<feature type="repeat" description="WD" evidence="3">
    <location>
        <begin position="271"/>
        <end position="304"/>
    </location>
</feature>
<comment type="caution">
    <text evidence="6">The sequence shown here is derived from an EMBL/GenBank/DDBJ whole genome shotgun (WGS) entry which is preliminary data.</text>
</comment>
<evidence type="ECO:0000256" key="4">
    <source>
        <dbReference type="SAM" id="MobiDB-lite"/>
    </source>
</evidence>
<evidence type="ECO:0000256" key="3">
    <source>
        <dbReference type="PROSITE-ProRule" id="PRU00221"/>
    </source>
</evidence>
<evidence type="ECO:0000256" key="1">
    <source>
        <dbReference type="ARBA" id="ARBA00022574"/>
    </source>
</evidence>
<dbReference type="Pfam" id="PF00400">
    <property type="entry name" value="WD40"/>
    <property type="match status" value="3"/>
</dbReference>
<name>A0AAD5DZC6_9CHLO</name>
<dbReference type="SMART" id="SM00320">
    <property type="entry name" value="WD40"/>
    <property type="match status" value="3"/>
</dbReference>
<feature type="repeat" description="WD" evidence="3">
    <location>
        <begin position="78"/>
        <end position="119"/>
    </location>
</feature>
<dbReference type="EMBL" id="JADXDR010000018">
    <property type="protein sequence ID" value="KAI7845338.1"/>
    <property type="molecule type" value="Genomic_DNA"/>
</dbReference>
<dbReference type="InterPro" id="IPR015943">
    <property type="entry name" value="WD40/YVTN_repeat-like_dom_sf"/>
</dbReference>
<feature type="signal peptide" evidence="5">
    <location>
        <begin position="1"/>
        <end position="16"/>
    </location>
</feature>
<evidence type="ECO:0000256" key="2">
    <source>
        <dbReference type="ARBA" id="ARBA00022737"/>
    </source>
</evidence>
<dbReference type="PANTHER" id="PTHR45282">
    <property type="entry name" value="OS03G0858400 PROTEIN"/>
    <property type="match status" value="1"/>
</dbReference>
<protein>
    <submittedName>
        <fullName evidence="6">Uncharacterized protein</fullName>
    </submittedName>
</protein>
<dbReference type="Proteomes" id="UP001205105">
    <property type="component" value="Unassembled WGS sequence"/>
</dbReference>
<keyword evidence="5" id="KW-0732">Signal</keyword>
<dbReference type="InterPro" id="IPR036322">
    <property type="entry name" value="WD40_repeat_dom_sf"/>
</dbReference>
<dbReference type="PANTHER" id="PTHR45282:SF2">
    <property type="entry name" value="OS03G0858400 PROTEIN"/>
    <property type="match status" value="1"/>
</dbReference>
<evidence type="ECO:0000256" key="5">
    <source>
        <dbReference type="SAM" id="SignalP"/>
    </source>
</evidence>
<proteinExistence type="predicted"/>
<dbReference type="PROSITE" id="PS50082">
    <property type="entry name" value="WD_REPEATS_2"/>
    <property type="match status" value="3"/>
</dbReference>